<evidence type="ECO:0000256" key="3">
    <source>
        <dbReference type="ARBA" id="ARBA00022723"/>
    </source>
</evidence>
<sequence>MASSQGFRKFPKGQKCDICNSTRWYVESGLKFCQEGHQIDNFVEYDIDKDDNFTAVGGKVTRKKREAKEKQYRNLSGNEAKELYLECLQFILRKQIIWLVQHKDLSRELESVCRDLWDWRIRKFVGLNPAVQDDDEAGKASAKSSQNQSGSDSEMTLFSSQAETGASTEDEKVQGRERKGGQSGSGIRSWESETWALPGAVDTLAIVYLGCLLIQEPVRIGDIYRWARDGRLPFLGAIELVPKDLTSRLPGWANRSLLTRYAKFEGSELHRAVMALMLGYKKNYAMAFPTLPVQPLLLCYLKDLALPPEVHPYAQEICKLLSLEFSFPTRRLLKGTPPPGPGHITRHMLLDIPDILLVASTVLATKYLYPMDGVERFPRNARDPLTLKMDWAAWEAEFADKQHEKKPMNRLDFENMDPDKVYDMSEEEMNEYLNWFQEARVERRQKDRDETEIERLFPLQPVPPPAETSGRETPEEEVEARMLRVQKAMSCVQPRPEVPGEDEDEVKRLGYSLLRYKTVEQLSGPAKRFHEKAAEIAGLSLGDLVSAVYSLEHLLSEWERRENRRLRDLHDGGYV</sequence>
<evidence type="ECO:0000256" key="7">
    <source>
        <dbReference type="ARBA" id="ARBA00023125"/>
    </source>
</evidence>
<dbReference type="AlphaFoldDB" id="A0AAE0X8W2"/>
<proteinExistence type="inferred from homology"/>
<protein>
    <recommendedName>
        <fullName evidence="16">RRN7-type domain-containing protein</fullName>
    </recommendedName>
</protein>
<dbReference type="Proteomes" id="UP001270362">
    <property type="component" value="Unassembled WGS sequence"/>
</dbReference>
<dbReference type="GO" id="GO:0070860">
    <property type="term" value="C:RNA polymerase I core factor complex"/>
    <property type="evidence" value="ECO:0007669"/>
    <property type="project" value="InterPro"/>
</dbReference>
<evidence type="ECO:0000256" key="2">
    <source>
        <dbReference type="ARBA" id="ARBA00006899"/>
    </source>
</evidence>
<evidence type="ECO:0000259" key="12">
    <source>
        <dbReference type="Pfam" id="PF20644"/>
    </source>
</evidence>
<dbReference type="PANTHER" id="PTHR31576:SF2">
    <property type="entry name" value="TATA BOX-BINDING PROTEIN-ASSOCIATED FACTOR RNA POLYMERASE I SUBUNIT B"/>
    <property type="match status" value="1"/>
</dbReference>
<keyword evidence="15" id="KW-1185">Reference proteome</keyword>
<evidence type="ECO:0000313" key="14">
    <source>
        <dbReference type="EMBL" id="KAK3688137.1"/>
    </source>
</evidence>
<keyword evidence="9" id="KW-0539">Nucleus</keyword>
<evidence type="ECO:0000256" key="8">
    <source>
        <dbReference type="ARBA" id="ARBA00023163"/>
    </source>
</evidence>
<evidence type="ECO:0000259" key="13">
    <source>
        <dbReference type="Pfam" id="PF20645"/>
    </source>
</evidence>
<dbReference type="InterPro" id="IPR021752">
    <property type="entry name" value="TF_Rrn7_Zf"/>
</dbReference>
<dbReference type="Pfam" id="PF20645">
    <property type="entry name" value="Rrn7_cyclin_C"/>
    <property type="match status" value="1"/>
</dbReference>
<dbReference type="Pfam" id="PF20644">
    <property type="entry name" value="Rrn7_cyclin_N"/>
    <property type="match status" value="1"/>
</dbReference>
<keyword evidence="8" id="KW-0804">Transcription</keyword>
<reference evidence="14" key="2">
    <citation type="submission" date="2023-06" db="EMBL/GenBank/DDBJ databases">
        <authorList>
            <consortium name="Lawrence Berkeley National Laboratory"/>
            <person name="Haridas S."/>
            <person name="Hensen N."/>
            <person name="Bonometti L."/>
            <person name="Westerberg I."/>
            <person name="Brannstrom I.O."/>
            <person name="Guillou S."/>
            <person name="Cros-Aarteil S."/>
            <person name="Calhoun S."/>
            <person name="Kuo A."/>
            <person name="Mondo S."/>
            <person name="Pangilinan J."/>
            <person name="Riley R."/>
            <person name="Labutti K."/>
            <person name="Andreopoulos B."/>
            <person name="Lipzen A."/>
            <person name="Chen C."/>
            <person name="Yanf M."/>
            <person name="Daum C."/>
            <person name="Ng V."/>
            <person name="Clum A."/>
            <person name="Steindorff A."/>
            <person name="Ohm R."/>
            <person name="Martin F."/>
            <person name="Silar P."/>
            <person name="Natvig D."/>
            <person name="Lalanne C."/>
            <person name="Gautier V."/>
            <person name="Ament-Velasquez S.L."/>
            <person name="Kruys A."/>
            <person name="Hutchinson M.I."/>
            <person name="Powell A.J."/>
            <person name="Barry K."/>
            <person name="Miller A.N."/>
            <person name="Grigoriev I.V."/>
            <person name="Debuchy R."/>
            <person name="Gladieux P."/>
            <person name="Thoren M.H."/>
            <person name="Johannesson H."/>
        </authorList>
    </citation>
    <scope>NUCLEOTIDE SEQUENCE</scope>
    <source>
        <strain evidence="14">CBS 314.62</strain>
    </source>
</reference>
<feature type="domain" description="Rrn7/TAF1B N-terminal cyclin" evidence="12">
    <location>
        <begin position="88"/>
        <end position="243"/>
    </location>
</feature>
<name>A0AAE0X8W2_9PEZI</name>
<evidence type="ECO:0008006" key="16">
    <source>
        <dbReference type="Google" id="ProtNLM"/>
    </source>
</evidence>
<dbReference type="GO" id="GO:0001164">
    <property type="term" value="F:RNA polymerase I core promoter sequence-specific DNA binding"/>
    <property type="evidence" value="ECO:0007669"/>
    <property type="project" value="InterPro"/>
</dbReference>
<evidence type="ECO:0000256" key="5">
    <source>
        <dbReference type="ARBA" id="ARBA00022833"/>
    </source>
</evidence>
<dbReference type="InterPro" id="IPR033599">
    <property type="entry name" value="TAF1B/Rrn7"/>
</dbReference>
<comment type="subcellular location">
    <subcellularLocation>
        <location evidence="1">Nucleus</location>
        <location evidence="1">Nucleolus</location>
    </subcellularLocation>
</comment>
<feature type="compositionally biased region" description="Polar residues" evidence="10">
    <location>
        <begin position="142"/>
        <end position="167"/>
    </location>
</feature>
<feature type="domain" description="Rrn7/TAF1B C-terminal cyclin" evidence="13">
    <location>
        <begin position="265"/>
        <end position="438"/>
    </location>
</feature>
<evidence type="ECO:0000313" key="15">
    <source>
        <dbReference type="Proteomes" id="UP001270362"/>
    </source>
</evidence>
<keyword evidence="4" id="KW-0863">Zinc-finger</keyword>
<feature type="domain" description="RRN7-type" evidence="11">
    <location>
        <begin position="11"/>
        <end position="39"/>
    </location>
</feature>
<keyword evidence="6" id="KW-0805">Transcription regulation</keyword>
<evidence type="ECO:0000256" key="9">
    <source>
        <dbReference type="ARBA" id="ARBA00023242"/>
    </source>
</evidence>
<keyword evidence="7" id="KW-0238">DNA-binding</keyword>
<feature type="region of interest" description="Disordered" evidence="10">
    <location>
        <begin position="134"/>
        <end position="188"/>
    </location>
</feature>
<comment type="caution">
    <text evidence="14">The sequence shown here is derived from an EMBL/GenBank/DDBJ whole genome shotgun (WGS) entry which is preliminary data.</text>
</comment>
<evidence type="ECO:0000256" key="6">
    <source>
        <dbReference type="ARBA" id="ARBA00023015"/>
    </source>
</evidence>
<keyword evidence="5" id="KW-0862">Zinc</keyword>
<dbReference type="GO" id="GO:0008270">
    <property type="term" value="F:zinc ion binding"/>
    <property type="evidence" value="ECO:0007669"/>
    <property type="project" value="UniProtKB-KW"/>
</dbReference>
<gene>
    <name evidence="14" type="ORF">B0T22DRAFT_146131</name>
</gene>
<evidence type="ECO:0000256" key="10">
    <source>
        <dbReference type="SAM" id="MobiDB-lite"/>
    </source>
</evidence>
<feature type="compositionally biased region" description="Basic and acidic residues" evidence="10">
    <location>
        <begin position="169"/>
        <end position="180"/>
    </location>
</feature>
<dbReference type="Pfam" id="PF11781">
    <property type="entry name" value="Zn_ribbon_RRN7"/>
    <property type="match status" value="1"/>
</dbReference>
<dbReference type="EMBL" id="JAULSO010000002">
    <property type="protein sequence ID" value="KAK3688137.1"/>
    <property type="molecule type" value="Genomic_DNA"/>
</dbReference>
<dbReference type="InterPro" id="IPR048540">
    <property type="entry name" value="Rrn7_cyclin_N"/>
</dbReference>
<dbReference type="PANTHER" id="PTHR31576">
    <property type="entry name" value="TATA BOX-BINDING PROTEIN-ASSOCIATED FACTOR RNA POLYMERASE I SUBUNIT B"/>
    <property type="match status" value="1"/>
</dbReference>
<evidence type="ECO:0000259" key="11">
    <source>
        <dbReference type="Pfam" id="PF11781"/>
    </source>
</evidence>
<evidence type="ECO:0000256" key="1">
    <source>
        <dbReference type="ARBA" id="ARBA00004604"/>
    </source>
</evidence>
<accession>A0AAE0X8W2</accession>
<organism evidence="14 15">
    <name type="scientific">Podospora appendiculata</name>
    <dbReference type="NCBI Taxonomy" id="314037"/>
    <lineage>
        <taxon>Eukaryota</taxon>
        <taxon>Fungi</taxon>
        <taxon>Dikarya</taxon>
        <taxon>Ascomycota</taxon>
        <taxon>Pezizomycotina</taxon>
        <taxon>Sordariomycetes</taxon>
        <taxon>Sordariomycetidae</taxon>
        <taxon>Sordariales</taxon>
        <taxon>Podosporaceae</taxon>
        <taxon>Podospora</taxon>
    </lineage>
</organism>
<dbReference type="InterPro" id="IPR048538">
    <property type="entry name" value="Rrn7_cyclin_C"/>
</dbReference>
<comment type="similarity">
    <text evidence="2">Belongs to the RRN7/TAF1B family.</text>
</comment>
<evidence type="ECO:0000256" key="4">
    <source>
        <dbReference type="ARBA" id="ARBA00022771"/>
    </source>
</evidence>
<reference evidence="14" key="1">
    <citation type="journal article" date="2023" name="Mol. Phylogenet. Evol.">
        <title>Genome-scale phylogeny and comparative genomics of the fungal order Sordariales.</title>
        <authorList>
            <person name="Hensen N."/>
            <person name="Bonometti L."/>
            <person name="Westerberg I."/>
            <person name="Brannstrom I.O."/>
            <person name="Guillou S."/>
            <person name="Cros-Aarteil S."/>
            <person name="Calhoun S."/>
            <person name="Haridas S."/>
            <person name="Kuo A."/>
            <person name="Mondo S."/>
            <person name="Pangilinan J."/>
            <person name="Riley R."/>
            <person name="LaButti K."/>
            <person name="Andreopoulos B."/>
            <person name="Lipzen A."/>
            <person name="Chen C."/>
            <person name="Yan M."/>
            <person name="Daum C."/>
            <person name="Ng V."/>
            <person name="Clum A."/>
            <person name="Steindorff A."/>
            <person name="Ohm R.A."/>
            <person name="Martin F."/>
            <person name="Silar P."/>
            <person name="Natvig D.O."/>
            <person name="Lalanne C."/>
            <person name="Gautier V."/>
            <person name="Ament-Velasquez S.L."/>
            <person name="Kruys A."/>
            <person name="Hutchinson M.I."/>
            <person name="Powell A.J."/>
            <person name="Barry K."/>
            <person name="Miller A.N."/>
            <person name="Grigoriev I.V."/>
            <person name="Debuchy R."/>
            <person name="Gladieux P."/>
            <person name="Hiltunen Thoren M."/>
            <person name="Johannesson H."/>
        </authorList>
    </citation>
    <scope>NUCLEOTIDE SEQUENCE</scope>
    <source>
        <strain evidence="14">CBS 314.62</strain>
    </source>
</reference>
<keyword evidence="3" id="KW-0479">Metal-binding</keyword>
<dbReference type="GO" id="GO:0042790">
    <property type="term" value="P:nucleolar large rRNA transcription by RNA polymerase I"/>
    <property type="evidence" value="ECO:0007669"/>
    <property type="project" value="TreeGrafter"/>
</dbReference>